<dbReference type="InterPro" id="IPR020560">
    <property type="entry name" value="PRibGlycinamide_synth_C-dom"/>
</dbReference>
<keyword evidence="4" id="KW-0436">Ligase</keyword>
<reference evidence="13" key="1">
    <citation type="submission" date="2025-08" db="UniProtKB">
        <authorList>
            <consortium name="Ensembl"/>
        </authorList>
    </citation>
    <scope>IDENTIFICATION</scope>
</reference>
<dbReference type="GO" id="GO:0004637">
    <property type="term" value="F:phosphoribosylamine-glycine ligase activity"/>
    <property type="evidence" value="ECO:0007669"/>
    <property type="project" value="InterPro"/>
</dbReference>
<evidence type="ECO:0000256" key="2">
    <source>
        <dbReference type="ARBA" id="ARBA00005174"/>
    </source>
</evidence>
<keyword evidence="7" id="KW-0658">Purine biosynthesis</keyword>
<dbReference type="Pfam" id="PF02844">
    <property type="entry name" value="GARS_N"/>
    <property type="match status" value="1"/>
</dbReference>
<comment type="similarity">
    <text evidence="3">In the N-terminal section; belongs to the GARS family.</text>
</comment>
<dbReference type="InterPro" id="IPR016188">
    <property type="entry name" value="PurM-like_N"/>
</dbReference>
<dbReference type="PROSITE" id="PS50975">
    <property type="entry name" value="ATP_GRASP"/>
    <property type="match status" value="1"/>
</dbReference>
<dbReference type="UniPathway" id="UPA00074">
    <property type="reaction ID" value="UER00125"/>
</dbReference>
<dbReference type="Pfam" id="PF01071">
    <property type="entry name" value="GARS_A"/>
    <property type="match status" value="1"/>
</dbReference>
<dbReference type="SUPFAM" id="SSF56042">
    <property type="entry name" value="PurM C-terminal domain-like"/>
    <property type="match status" value="1"/>
</dbReference>
<evidence type="ECO:0000313" key="13">
    <source>
        <dbReference type="Ensembl" id="ENSCCRP00020109822.1"/>
    </source>
</evidence>
<dbReference type="InterPro" id="IPR004733">
    <property type="entry name" value="PurM_cligase"/>
</dbReference>
<evidence type="ECO:0000256" key="1">
    <source>
        <dbReference type="ARBA" id="ARBA00004686"/>
    </source>
</evidence>
<evidence type="ECO:0000256" key="3">
    <source>
        <dbReference type="ARBA" id="ARBA00007423"/>
    </source>
</evidence>
<dbReference type="GO" id="GO:0005524">
    <property type="term" value="F:ATP binding"/>
    <property type="evidence" value="ECO:0007669"/>
    <property type="project" value="UniProtKB-UniRule"/>
</dbReference>
<dbReference type="InterPro" id="IPR020559">
    <property type="entry name" value="PRibGlycinamide_synth_CS"/>
</dbReference>
<dbReference type="NCBIfam" id="TIGR00877">
    <property type="entry name" value="purD"/>
    <property type="match status" value="1"/>
</dbReference>
<dbReference type="InterPro" id="IPR011761">
    <property type="entry name" value="ATP-grasp"/>
</dbReference>
<sequence>MAERVLVIGGGGREHALAWKLAQSPHVQQVLVAPGNAGTAKNEKISNSAVSVNNHMVLAQYCKDHNVGLVVVGPEVPLAAGVVDDLMAAGVLCFGPSAKAAQLEASKSFSKSFMDRHNIPTARWSSFTDPQDTCRYIRGAEFPALVVKASGLAAGKGVVVARDKDEACQAVLDIMKDKAFGSAGETVVVEELLEGEEVSCLCFSDGVTVSPMPPVQDHKRLLDGDQGPNTGGMGAYCPTPQVSEEVLQEIQTSVLQKTVDGMREEGTPYVGVLYAGLMLTTEGAKVLEFNCRFGDPECQVRSCLGRPLGYKKYTRTVFYFLPSSTLSVYTLTHNAFTLYQSDRDPTLSDVSEMGIQVFHAGTELKEGGGVMTSGGRVLTVTAVRPTLESALRSANEGVAVISFPDAVYRRDIGHRAIAHLSHSRLCGLFGESLIKPDQPGLGGFAGLFDLKAAGFTDPILVSGTDGVGTKLKVAQASGVHGSLGQDLVAMCVNDVLAQGAEPLFFLDYFSCGRLDVRVTSSVIAGIADACQTAGCALLGGETAEMPGVYGPGEYDLAGFCVGAVERGAVLPRLRDITEGDLLIGIALSGLHSNGFSLVRQILQRSGLRLDSPAPFGRPGQTVGEALLTPTKIYSRLLHPILRSGAVKACAHITGGGLLENIPRVLPPELAAELDACRWRMPAVFWWLQQEGGLSLDEMSRTFNCGLGAVLVVSKPEAQRVLRLLQDQEEAWIVGSLAHRPPGETPTPDSPPYCNLNRESAYRQSKLINALQNEAHHGEQASRQRTRVAVLISGTGTNLQALMEQAKKPWSSAEIVLVISNRPAVAGLKRAALAGIQTRVVDHKLCGSRAEFDGTIDKVLEELGVELVCLAGFMRILTGNFIKKWSGECQKTLILSEEVDAGAIVVQEAVPILVTDTEDSLSERIREAEHRAFPAALELVCSGAAKLRDDGRIVWSHSAQG</sequence>
<keyword evidence="10" id="KW-0511">Multifunctional enzyme</keyword>
<dbReference type="PANTHER" id="PTHR10520">
    <property type="entry name" value="TRIFUNCTIONAL PURINE BIOSYNTHETIC PROTEIN ADENOSINE-3-RELATED"/>
    <property type="match status" value="1"/>
</dbReference>
<dbReference type="Pfam" id="PF00551">
    <property type="entry name" value="Formyl_trans_N"/>
    <property type="match status" value="2"/>
</dbReference>
<dbReference type="InterPro" id="IPR020561">
    <property type="entry name" value="PRibGlycinamid_synth_ATP-grasp"/>
</dbReference>
<protein>
    <submittedName>
        <fullName evidence="13">Phosphoribosylglycinamide formyltransferase</fullName>
    </submittedName>
</protein>
<keyword evidence="8 11" id="KW-0067">ATP-binding</keyword>
<organism evidence="13 14">
    <name type="scientific">Cyprinus carpio</name>
    <name type="common">Common carp</name>
    <dbReference type="NCBI Taxonomy" id="7962"/>
    <lineage>
        <taxon>Eukaryota</taxon>
        <taxon>Metazoa</taxon>
        <taxon>Chordata</taxon>
        <taxon>Craniata</taxon>
        <taxon>Vertebrata</taxon>
        <taxon>Euteleostomi</taxon>
        <taxon>Actinopterygii</taxon>
        <taxon>Neopterygii</taxon>
        <taxon>Teleostei</taxon>
        <taxon>Ostariophysi</taxon>
        <taxon>Cypriniformes</taxon>
        <taxon>Cyprinidae</taxon>
        <taxon>Cyprininae</taxon>
        <taxon>Cyprinus</taxon>
    </lineage>
</organism>
<dbReference type="SUPFAM" id="SSF55326">
    <property type="entry name" value="PurM N-terminal domain-like"/>
    <property type="match status" value="1"/>
</dbReference>
<dbReference type="FunFam" id="3.30.470.20:FF:000018">
    <property type="entry name" value="Trifunctional purine biosynthetic protein adenosine-3"/>
    <property type="match status" value="1"/>
</dbReference>
<evidence type="ECO:0000256" key="7">
    <source>
        <dbReference type="ARBA" id="ARBA00022755"/>
    </source>
</evidence>
<name>A0A8C2KJZ4_CYPCA</name>
<dbReference type="FunFam" id="3.40.50.20:FF:000006">
    <property type="entry name" value="Phosphoribosylamine--glycine ligase, chloroplastic"/>
    <property type="match status" value="1"/>
</dbReference>
<dbReference type="PANTHER" id="PTHR10520:SF12">
    <property type="entry name" value="TRIFUNCTIONAL PURINE BIOSYNTHETIC PROTEIN ADENOSINE-3"/>
    <property type="match status" value="1"/>
</dbReference>
<dbReference type="InterPro" id="IPR037123">
    <property type="entry name" value="PRibGlycinamide_synth_C_sf"/>
</dbReference>
<dbReference type="Pfam" id="PF02769">
    <property type="entry name" value="AIRS_C"/>
    <property type="match status" value="1"/>
</dbReference>
<dbReference type="InterPro" id="IPR016185">
    <property type="entry name" value="PreATP-grasp_dom_sf"/>
</dbReference>
<dbReference type="PROSITE" id="PS00184">
    <property type="entry name" value="GARS"/>
    <property type="match status" value="1"/>
</dbReference>
<dbReference type="FunFam" id="3.90.650.10:FF:000007">
    <property type="entry name" value="Trifunctional purine biosynthetic protein adenosine-3"/>
    <property type="match status" value="1"/>
</dbReference>
<evidence type="ECO:0000313" key="14">
    <source>
        <dbReference type="Proteomes" id="UP000694701"/>
    </source>
</evidence>
<dbReference type="GO" id="GO:0006189">
    <property type="term" value="P:'de novo' IMP biosynthetic process"/>
    <property type="evidence" value="ECO:0007669"/>
    <property type="project" value="UniProtKB-UniPathway"/>
</dbReference>
<dbReference type="InterPro" id="IPR000115">
    <property type="entry name" value="PRibGlycinamide_synth"/>
</dbReference>
<evidence type="ECO:0000256" key="8">
    <source>
        <dbReference type="ARBA" id="ARBA00022840"/>
    </source>
</evidence>
<evidence type="ECO:0000256" key="10">
    <source>
        <dbReference type="ARBA" id="ARBA00023268"/>
    </source>
</evidence>
<dbReference type="InterPro" id="IPR036477">
    <property type="entry name" value="Formyl_transf_N_sf"/>
</dbReference>
<dbReference type="Gene3D" id="3.30.1330.10">
    <property type="entry name" value="PurM-like, N-terminal domain"/>
    <property type="match status" value="1"/>
</dbReference>
<dbReference type="SMART" id="SM01209">
    <property type="entry name" value="GARS_A"/>
    <property type="match status" value="1"/>
</dbReference>
<dbReference type="Gene3D" id="3.40.50.170">
    <property type="entry name" value="Formyl transferase, N-terminal domain"/>
    <property type="match status" value="2"/>
</dbReference>
<comment type="pathway">
    <text evidence="2">Purine metabolism; IMP biosynthesis via de novo pathway; N(1)-(5-phospho-D-ribosyl)glycinamide from 5-phospho-alpha-D-ribose 1-diphosphate: step 2/2.</text>
</comment>
<dbReference type="SUPFAM" id="SSF56059">
    <property type="entry name" value="Glutathione synthetase ATP-binding domain-like"/>
    <property type="match status" value="1"/>
</dbReference>
<dbReference type="GO" id="GO:0004641">
    <property type="term" value="F:phosphoribosylformylglycinamidine cyclo-ligase activity"/>
    <property type="evidence" value="ECO:0007669"/>
    <property type="project" value="InterPro"/>
</dbReference>
<evidence type="ECO:0000256" key="4">
    <source>
        <dbReference type="ARBA" id="ARBA00022598"/>
    </source>
</evidence>
<dbReference type="Gene3D" id="3.30.1490.20">
    <property type="entry name" value="ATP-grasp fold, A domain"/>
    <property type="match status" value="1"/>
</dbReference>
<dbReference type="InterPro" id="IPR010918">
    <property type="entry name" value="PurM-like_C_dom"/>
</dbReference>
<dbReference type="InterPro" id="IPR036921">
    <property type="entry name" value="PurM-like_N_sf"/>
</dbReference>
<comment type="pathway">
    <text evidence="1">Purine metabolism; IMP biosynthesis via de novo pathway; 5-amino-1-(5-phospho-D-ribosyl)imidazole from N(2)-formyl-N(1)-(5-phospho-D-ribosyl)glycinamide: step 2/2.</text>
</comment>
<evidence type="ECO:0000256" key="11">
    <source>
        <dbReference type="PROSITE-ProRule" id="PRU00409"/>
    </source>
</evidence>
<dbReference type="Pfam" id="PF02843">
    <property type="entry name" value="GARS_C"/>
    <property type="match status" value="1"/>
</dbReference>
<dbReference type="Gene3D" id="3.90.600.10">
    <property type="entry name" value="Phosphoribosylglycinamide synthetase, C-terminal domain"/>
    <property type="match status" value="1"/>
</dbReference>
<dbReference type="NCBIfam" id="TIGR00878">
    <property type="entry name" value="purM"/>
    <property type="match status" value="1"/>
</dbReference>
<dbReference type="HAMAP" id="MF_00741">
    <property type="entry name" value="AIRS"/>
    <property type="match status" value="1"/>
</dbReference>
<proteinExistence type="inferred from homology"/>
<dbReference type="SMART" id="SM01210">
    <property type="entry name" value="GARS_C"/>
    <property type="match status" value="1"/>
</dbReference>
<dbReference type="InterPro" id="IPR011054">
    <property type="entry name" value="Rudment_hybrid_motif"/>
</dbReference>
<dbReference type="InterPro" id="IPR020562">
    <property type="entry name" value="PRibGlycinamide_synth_N"/>
</dbReference>
<feature type="domain" description="ATP-grasp" evidence="12">
    <location>
        <begin position="111"/>
        <end position="321"/>
    </location>
</feature>
<dbReference type="InterPro" id="IPR013815">
    <property type="entry name" value="ATP_grasp_subdomain_1"/>
</dbReference>
<dbReference type="Proteomes" id="UP000694701">
    <property type="component" value="Unplaced"/>
</dbReference>
<accession>A0A8C2KJZ4</accession>
<keyword evidence="9" id="KW-0464">Manganese</keyword>
<dbReference type="HAMAP" id="MF_00138">
    <property type="entry name" value="GARS"/>
    <property type="match status" value="1"/>
</dbReference>
<dbReference type="SUPFAM" id="SSF51246">
    <property type="entry name" value="Rudiment single hybrid motif"/>
    <property type="match status" value="1"/>
</dbReference>
<dbReference type="CDD" id="cd02196">
    <property type="entry name" value="PurM"/>
    <property type="match status" value="1"/>
</dbReference>
<dbReference type="Ensembl" id="ENSCCRT00020119944.1">
    <property type="protein sequence ID" value="ENSCCRP00020109822.1"/>
    <property type="gene ID" value="ENSCCRG00020049985.1"/>
</dbReference>
<evidence type="ECO:0000256" key="9">
    <source>
        <dbReference type="ARBA" id="ARBA00023211"/>
    </source>
</evidence>
<dbReference type="AlphaFoldDB" id="A0A8C2KJZ4"/>
<dbReference type="GO" id="GO:0046872">
    <property type="term" value="F:metal ion binding"/>
    <property type="evidence" value="ECO:0007669"/>
    <property type="project" value="UniProtKB-KW"/>
</dbReference>
<dbReference type="Gene3D" id="3.90.650.10">
    <property type="entry name" value="PurM-like C-terminal domain"/>
    <property type="match status" value="1"/>
</dbReference>
<dbReference type="InterPro" id="IPR002376">
    <property type="entry name" value="Formyl_transf_N"/>
</dbReference>
<dbReference type="Gene3D" id="3.30.470.20">
    <property type="entry name" value="ATP-grasp fold, B domain"/>
    <property type="match status" value="1"/>
</dbReference>
<dbReference type="FunFam" id="3.30.1490.20:FF:000006">
    <property type="entry name" value="phosphoribosylamine--glycine ligase, chloroplastic-like"/>
    <property type="match status" value="1"/>
</dbReference>
<evidence type="ECO:0000256" key="6">
    <source>
        <dbReference type="ARBA" id="ARBA00022741"/>
    </source>
</evidence>
<dbReference type="GO" id="GO:0046084">
    <property type="term" value="P:adenine biosynthetic process"/>
    <property type="evidence" value="ECO:0007669"/>
    <property type="project" value="TreeGrafter"/>
</dbReference>
<dbReference type="SUPFAM" id="SSF52440">
    <property type="entry name" value="PreATP-grasp domain"/>
    <property type="match status" value="1"/>
</dbReference>
<dbReference type="InterPro" id="IPR036676">
    <property type="entry name" value="PurM-like_C_sf"/>
</dbReference>
<dbReference type="Pfam" id="PF00586">
    <property type="entry name" value="AIRS"/>
    <property type="match status" value="1"/>
</dbReference>
<keyword evidence="6 11" id="KW-0547">Nucleotide-binding</keyword>
<dbReference type="GO" id="GO:0005829">
    <property type="term" value="C:cytosol"/>
    <property type="evidence" value="ECO:0007669"/>
    <property type="project" value="TreeGrafter"/>
</dbReference>
<evidence type="ECO:0000259" key="12">
    <source>
        <dbReference type="PROSITE" id="PS50975"/>
    </source>
</evidence>
<dbReference type="SUPFAM" id="SSF53328">
    <property type="entry name" value="Formyltransferase"/>
    <property type="match status" value="1"/>
</dbReference>
<evidence type="ECO:0000256" key="5">
    <source>
        <dbReference type="ARBA" id="ARBA00022723"/>
    </source>
</evidence>
<keyword evidence="5" id="KW-0479">Metal-binding</keyword>
<dbReference type="Gene3D" id="3.40.50.20">
    <property type="match status" value="1"/>
</dbReference>